<dbReference type="Proteomes" id="UP000830198">
    <property type="component" value="Chromosome"/>
</dbReference>
<evidence type="ECO:0000313" key="1">
    <source>
        <dbReference type="EMBL" id="UPK68306.1"/>
    </source>
</evidence>
<sequence length="203" mass="23955">MPYPSRLVPRSNHKYIPQPNEEELLCRWVPPNSELKDSEGNLAAEAINDKEIFTYSVNKIPDSDVDDIFIEFICEDKHKFYQKWNEGEDGYTPQDAEFTYNHDRGYFLFKIRDIQYSDTYPYPNLDGEHAYRFVVTAKHDPLISNICHFELDVDFRNLDGSQVEQKPGQRSHTRKLIQAEIRQKLIKISKFSIEEFEIDPQSD</sequence>
<reference evidence="1 2" key="1">
    <citation type="submission" date="2022-04" db="EMBL/GenBank/DDBJ databases">
        <title>The arsenic-methylating capacity of Chitinophaga filiformis YT5 during chitin decomposition.</title>
        <authorList>
            <person name="Chen G."/>
            <person name="Liang Y."/>
        </authorList>
    </citation>
    <scope>NUCLEOTIDE SEQUENCE [LARGE SCALE GENOMIC DNA]</scope>
    <source>
        <strain evidence="1 2">YT5</strain>
    </source>
</reference>
<dbReference type="RefSeq" id="WP_247810701.1">
    <property type="nucleotide sequence ID" value="NZ_CP095855.1"/>
</dbReference>
<evidence type="ECO:0000313" key="2">
    <source>
        <dbReference type="Proteomes" id="UP000830198"/>
    </source>
</evidence>
<dbReference type="EMBL" id="CP095855">
    <property type="protein sequence ID" value="UPK68306.1"/>
    <property type="molecule type" value="Genomic_DNA"/>
</dbReference>
<protein>
    <submittedName>
        <fullName evidence="1">Uncharacterized protein</fullName>
    </submittedName>
</protein>
<keyword evidence="2" id="KW-1185">Reference proteome</keyword>
<organism evidence="1 2">
    <name type="scientific">Chitinophaga filiformis</name>
    <name type="common">Myxococcus filiformis</name>
    <name type="synonym">Flexibacter filiformis</name>
    <dbReference type="NCBI Taxonomy" id="104663"/>
    <lineage>
        <taxon>Bacteria</taxon>
        <taxon>Pseudomonadati</taxon>
        <taxon>Bacteroidota</taxon>
        <taxon>Chitinophagia</taxon>
        <taxon>Chitinophagales</taxon>
        <taxon>Chitinophagaceae</taxon>
        <taxon>Chitinophaga</taxon>
    </lineage>
</organism>
<name>A0ABY4I0M8_CHIFI</name>
<proteinExistence type="predicted"/>
<gene>
    <name evidence="1" type="ORF">MYF79_25445</name>
</gene>
<accession>A0ABY4I0M8</accession>